<gene>
    <name evidence="1" type="ORF">COO91_02742</name>
</gene>
<evidence type="ECO:0000313" key="1">
    <source>
        <dbReference type="EMBL" id="AUB36817.1"/>
    </source>
</evidence>
<name>A0A2K8SN22_9NOSO</name>
<keyword evidence="2" id="KW-1185">Reference proteome</keyword>
<dbReference type="Proteomes" id="UP000232003">
    <property type="component" value="Chromosome"/>
</dbReference>
<evidence type="ECO:0000313" key="2">
    <source>
        <dbReference type="Proteomes" id="UP000232003"/>
    </source>
</evidence>
<reference evidence="1 2" key="1">
    <citation type="submission" date="2017-11" db="EMBL/GenBank/DDBJ databases">
        <title>Complete genome of a free-living desiccation-tolerant cyanobacterium and its photosynthetic adaptation to extreme terrestrial habitat.</title>
        <authorList>
            <person name="Shang J."/>
        </authorList>
    </citation>
    <scope>NUCLEOTIDE SEQUENCE [LARGE SCALE GENOMIC DNA]</scope>
    <source>
        <strain evidence="1 2">CCNUN1</strain>
    </source>
</reference>
<dbReference type="EMBL" id="CP024785">
    <property type="protein sequence ID" value="AUB36817.1"/>
    <property type="molecule type" value="Genomic_DNA"/>
</dbReference>
<dbReference type="AlphaFoldDB" id="A0A2K8SN22"/>
<organism evidence="1 2">
    <name type="scientific">Nostoc flagelliforme CCNUN1</name>
    <dbReference type="NCBI Taxonomy" id="2038116"/>
    <lineage>
        <taxon>Bacteria</taxon>
        <taxon>Bacillati</taxon>
        <taxon>Cyanobacteriota</taxon>
        <taxon>Cyanophyceae</taxon>
        <taxon>Nostocales</taxon>
        <taxon>Nostocaceae</taxon>
        <taxon>Nostoc</taxon>
    </lineage>
</organism>
<accession>A0A2K8SN22</accession>
<dbReference type="KEGG" id="nfl:COO91_02742"/>
<proteinExistence type="predicted"/>
<sequence length="39" mass="4506">MDLRYEPEILISGGRTGKRKIPANLPSGDWRLNLIAYKY</sequence>
<protein>
    <submittedName>
        <fullName evidence="1">Uncharacterized protein</fullName>
    </submittedName>
</protein>